<evidence type="ECO:0008006" key="4">
    <source>
        <dbReference type="Google" id="ProtNLM"/>
    </source>
</evidence>
<evidence type="ECO:0000313" key="2">
    <source>
        <dbReference type="EMBL" id="GLL04677.1"/>
    </source>
</evidence>
<reference evidence="2" key="2">
    <citation type="submission" date="2023-01" db="EMBL/GenBank/DDBJ databases">
        <authorList>
            <person name="Sun Q."/>
            <person name="Evtushenko L."/>
        </authorList>
    </citation>
    <scope>NUCLEOTIDE SEQUENCE</scope>
    <source>
        <strain evidence="2">VKM Ac-1321</strain>
    </source>
</reference>
<reference evidence="2" key="1">
    <citation type="journal article" date="2014" name="Int. J. Syst. Evol. Microbiol.">
        <title>Complete genome sequence of Corynebacterium casei LMG S-19264T (=DSM 44701T), isolated from a smear-ripened cheese.</title>
        <authorList>
            <consortium name="US DOE Joint Genome Institute (JGI-PGF)"/>
            <person name="Walter F."/>
            <person name="Albersmeier A."/>
            <person name="Kalinowski J."/>
            <person name="Ruckert C."/>
        </authorList>
    </citation>
    <scope>NUCLEOTIDE SEQUENCE</scope>
    <source>
        <strain evidence="2">VKM Ac-1321</strain>
    </source>
</reference>
<dbReference type="Proteomes" id="UP001143480">
    <property type="component" value="Unassembled WGS sequence"/>
</dbReference>
<keyword evidence="3" id="KW-1185">Reference proteome</keyword>
<comment type="caution">
    <text evidence="2">The sequence shown here is derived from an EMBL/GenBank/DDBJ whole genome shotgun (WGS) entry which is preliminary data.</text>
</comment>
<feature type="compositionally biased region" description="Pro residues" evidence="1">
    <location>
        <begin position="327"/>
        <end position="336"/>
    </location>
</feature>
<feature type="region of interest" description="Disordered" evidence="1">
    <location>
        <begin position="1"/>
        <end position="53"/>
    </location>
</feature>
<name>A0A9W6NQ32_9ACTN</name>
<evidence type="ECO:0000313" key="3">
    <source>
        <dbReference type="Proteomes" id="UP001143480"/>
    </source>
</evidence>
<dbReference type="RefSeq" id="WP_306425249.1">
    <property type="nucleotide sequence ID" value="NZ_BAAAXA010000001.1"/>
</dbReference>
<accession>A0A9W6NQ32</accession>
<feature type="compositionally biased region" description="Low complexity" evidence="1">
    <location>
        <begin position="28"/>
        <end position="45"/>
    </location>
</feature>
<dbReference type="EMBL" id="BSFP01000048">
    <property type="protein sequence ID" value="GLL04677.1"/>
    <property type="molecule type" value="Genomic_DNA"/>
</dbReference>
<gene>
    <name evidence="2" type="ORF">GCM10017581_064240</name>
</gene>
<feature type="region of interest" description="Disordered" evidence="1">
    <location>
        <begin position="303"/>
        <end position="336"/>
    </location>
</feature>
<proteinExistence type="predicted"/>
<protein>
    <recommendedName>
        <fullName evidence="4">DNA-directed RNA polymerase specialized sigma24 family protein</fullName>
    </recommendedName>
</protein>
<organism evidence="2 3">
    <name type="scientific">Dactylosporangium matsuzakiense</name>
    <dbReference type="NCBI Taxonomy" id="53360"/>
    <lineage>
        <taxon>Bacteria</taxon>
        <taxon>Bacillati</taxon>
        <taxon>Actinomycetota</taxon>
        <taxon>Actinomycetes</taxon>
        <taxon>Micromonosporales</taxon>
        <taxon>Micromonosporaceae</taxon>
        <taxon>Dactylosporangium</taxon>
    </lineage>
</organism>
<evidence type="ECO:0000256" key="1">
    <source>
        <dbReference type="SAM" id="MobiDB-lite"/>
    </source>
</evidence>
<sequence>MPVSATAAHRAGRDTTLGLPDDIGHDIATGTADNAGAAPAGAPGAHTVDGERGEAWPTSPFACVDAAFTALTSEPHPLRIDLSHLDPDLGLPTVPINIADLRSWLAGHRRDWTALDAVWRELITRARLDGPAWVVAATALALPALVRCAADLVVGGWHGDPHDVDAEVLTGFLTALRDHVDTAKPAPYAGLRRAAQRAGHALVAQQRGVVLVDDIDAVPAGPRTPHRPWGHPDLLVRRAVELGLLDACDEQAYIDTRLGRRAIEPIATRLGVTVDALRMRLRRVDERLARALADGILTGTASPQARQALTRQAGHRRATRTAAARPSLPPMRPAAA</sequence>
<dbReference type="AlphaFoldDB" id="A0A9W6NQ32"/>